<sequence>MILIFCNFVLSDELDECFHFNLSECYKICQQPCEFTDFEYDVQERKLEVKTMNSVEDLYSEDPALKSKAVMLVFLKRPEVIIYSHRPQYE</sequence>
<proteinExistence type="predicted"/>
<reference evidence="1 2" key="1">
    <citation type="journal article" date="2019" name="Sci. Rep.">
        <title>Orb-weaving spider Araneus ventricosus genome elucidates the spidroin gene catalogue.</title>
        <authorList>
            <person name="Kono N."/>
            <person name="Nakamura H."/>
            <person name="Ohtoshi R."/>
            <person name="Moran D.A.P."/>
            <person name="Shinohara A."/>
            <person name="Yoshida Y."/>
            <person name="Fujiwara M."/>
            <person name="Mori M."/>
            <person name="Tomita M."/>
            <person name="Arakawa K."/>
        </authorList>
    </citation>
    <scope>NUCLEOTIDE SEQUENCE [LARGE SCALE GENOMIC DNA]</scope>
</reference>
<comment type="caution">
    <text evidence="1">The sequence shown here is derived from an EMBL/GenBank/DDBJ whole genome shotgun (WGS) entry which is preliminary data.</text>
</comment>
<dbReference type="AlphaFoldDB" id="A0A4Y2WGP6"/>
<evidence type="ECO:0000313" key="1">
    <source>
        <dbReference type="EMBL" id="GBO35808.1"/>
    </source>
</evidence>
<accession>A0A4Y2WGP6</accession>
<dbReference type="EMBL" id="BGPR01059851">
    <property type="protein sequence ID" value="GBO35808.1"/>
    <property type="molecule type" value="Genomic_DNA"/>
</dbReference>
<dbReference type="Proteomes" id="UP000499080">
    <property type="component" value="Unassembled WGS sequence"/>
</dbReference>
<feature type="non-terminal residue" evidence="1">
    <location>
        <position position="90"/>
    </location>
</feature>
<keyword evidence="2" id="KW-1185">Reference proteome</keyword>
<gene>
    <name evidence="1" type="ORF">AVEN_147292_1</name>
</gene>
<name>A0A4Y2WGP6_ARAVE</name>
<protein>
    <submittedName>
        <fullName evidence="1">Uncharacterized protein</fullName>
    </submittedName>
</protein>
<organism evidence="1 2">
    <name type="scientific">Araneus ventricosus</name>
    <name type="common">Orbweaver spider</name>
    <name type="synonym">Epeira ventricosa</name>
    <dbReference type="NCBI Taxonomy" id="182803"/>
    <lineage>
        <taxon>Eukaryota</taxon>
        <taxon>Metazoa</taxon>
        <taxon>Ecdysozoa</taxon>
        <taxon>Arthropoda</taxon>
        <taxon>Chelicerata</taxon>
        <taxon>Arachnida</taxon>
        <taxon>Araneae</taxon>
        <taxon>Araneomorphae</taxon>
        <taxon>Entelegynae</taxon>
        <taxon>Araneoidea</taxon>
        <taxon>Araneidae</taxon>
        <taxon>Araneus</taxon>
    </lineage>
</organism>
<evidence type="ECO:0000313" key="2">
    <source>
        <dbReference type="Proteomes" id="UP000499080"/>
    </source>
</evidence>
<dbReference type="OrthoDB" id="6437014at2759"/>